<evidence type="ECO:0000313" key="2">
    <source>
        <dbReference type="EMBL" id="ABJ81287.1"/>
    </source>
</evidence>
<reference evidence="2" key="1">
    <citation type="submission" date="2006-10" db="EMBL/GenBank/DDBJ databases">
        <title>Complete sequence of Solibacter usitatus Ellin6076.</title>
        <authorList>
            <consortium name="US DOE Joint Genome Institute"/>
            <person name="Copeland A."/>
            <person name="Lucas S."/>
            <person name="Lapidus A."/>
            <person name="Barry K."/>
            <person name="Detter J.C."/>
            <person name="Glavina del Rio T."/>
            <person name="Hammon N."/>
            <person name="Israni S."/>
            <person name="Dalin E."/>
            <person name="Tice H."/>
            <person name="Pitluck S."/>
            <person name="Thompson L.S."/>
            <person name="Brettin T."/>
            <person name="Bruce D."/>
            <person name="Han C."/>
            <person name="Tapia R."/>
            <person name="Gilna P."/>
            <person name="Schmutz J."/>
            <person name="Larimer F."/>
            <person name="Land M."/>
            <person name="Hauser L."/>
            <person name="Kyrpides N."/>
            <person name="Mikhailova N."/>
            <person name="Janssen P.H."/>
            <person name="Kuske C.R."/>
            <person name="Richardson P."/>
        </authorList>
    </citation>
    <scope>NUCLEOTIDE SEQUENCE</scope>
    <source>
        <strain evidence="2">Ellin6076</strain>
    </source>
</reference>
<dbReference type="AlphaFoldDB" id="Q02CC9"/>
<feature type="region of interest" description="Disordered" evidence="1">
    <location>
        <begin position="406"/>
        <end position="428"/>
    </location>
</feature>
<evidence type="ECO:0000256" key="1">
    <source>
        <dbReference type="SAM" id="MobiDB-lite"/>
    </source>
</evidence>
<dbReference type="InParanoid" id="Q02CC9"/>
<dbReference type="EMBL" id="CP000473">
    <property type="protein sequence ID" value="ABJ81287.1"/>
    <property type="molecule type" value="Genomic_DNA"/>
</dbReference>
<gene>
    <name evidence="2" type="ordered locus">Acid_0275</name>
</gene>
<protein>
    <submittedName>
        <fullName evidence="2">Uncharacterized protein</fullName>
    </submittedName>
</protein>
<sequence precursor="true">MRSPIVFLMLAGVCAAQTTVNGGRDYKGTLSVSGTVSAVDFSGAGVTAPVKTGLLGVRPVACTRGQIYFATDAAAGQNLFFCTATGSPGTWSQMSGSGGGSGATIGNGAPVGNCSPPALYIDTTNQDLWFCGATNSWKKPAPDMSSVPTLSGGNTWTGYNNQSAAQWRPPESTVANLPAAAANTGKVFMVIDAQNAGTCSAGGGSVRELCRANGAAYECVGGCGASGTVGGGGGAGGGPPYITSLIAGPDTVKTIPGAIHGFATTGLLVAVYDNATPRNAIAAHWTVDASTYDVAISFATPQSNYYVVVNGGSGPAGSNGATGAGYAATSSTSVAIGTGSKSFTTQAGLAYSAGARVRASSTASPTNYMEGMVTAYSGTTLTINSINTGGSGSYSSWNLNVSGDIGPQGPTGASGSGSGNVNTQGTPETNRIATFYDGTGNLITDGIQHSLGSGYLSGTKTAGAAGTMANTLCKIDTTGNVVTAASGDMGILGICMTTQISGQSVEVAMRGIVSCLADNNTTAGNLAVAGTGTGGYCRDSGQANATGISMSKQVIGKILTAVTAGGGQMVSIQLYGPGHYGAQVAASDLPANGVDSTKLNVVNTRRTCMIVIGADNGPALATADIAPQARQCFIPAAAHVVEITVSADGGTPAVTAAKNHGGVLTDLSASLATGASGAPACANSSGSGLGLDGSTTCASQVTTAALAAGDWIETHTSATASTAKRMSIAVTYTVD</sequence>
<feature type="compositionally biased region" description="Polar residues" evidence="1">
    <location>
        <begin position="419"/>
        <end position="428"/>
    </location>
</feature>
<name>Q02CC9_SOLUE</name>
<organism evidence="2">
    <name type="scientific">Solibacter usitatus (strain Ellin6076)</name>
    <dbReference type="NCBI Taxonomy" id="234267"/>
    <lineage>
        <taxon>Bacteria</taxon>
        <taxon>Pseudomonadati</taxon>
        <taxon>Acidobacteriota</taxon>
        <taxon>Terriglobia</taxon>
        <taxon>Bryobacterales</taxon>
        <taxon>Solibacteraceae</taxon>
        <taxon>Candidatus Solibacter</taxon>
    </lineage>
</organism>
<dbReference type="KEGG" id="sus:Acid_0275"/>
<dbReference type="HOGENOM" id="CLU_377169_0_0_0"/>
<accession>Q02CC9</accession>
<proteinExistence type="predicted"/>